<dbReference type="PROSITE" id="PS50192">
    <property type="entry name" value="T_SNARE"/>
    <property type="match status" value="1"/>
</dbReference>
<proteinExistence type="predicted"/>
<reference evidence="5 6" key="1">
    <citation type="submission" date="2014-06" db="EMBL/GenBank/DDBJ databases">
        <authorList>
            <person name="Swart Estienne"/>
        </authorList>
    </citation>
    <scope>NUCLEOTIDE SEQUENCE [LARGE SCALE GENOMIC DNA]</scope>
    <source>
        <strain evidence="5 6">130c</strain>
    </source>
</reference>
<accession>A0A078A3J1</accession>
<protein>
    <submittedName>
        <fullName evidence="5">Snare domain containing protein</fullName>
    </submittedName>
</protein>
<keyword evidence="3" id="KW-1133">Transmembrane helix</keyword>
<feature type="domain" description="T-SNARE coiled-coil homology" evidence="4">
    <location>
        <begin position="232"/>
        <end position="294"/>
    </location>
</feature>
<dbReference type="InterPro" id="IPR000727">
    <property type="entry name" value="T_SNARE_dom"/>
</dbReference>
<feature type="compositionally biased region" description="Basic residues" evidence="2">
    <location>
        <begin position="13"/>
        <end position="25"/>
    </location>
</feature>
<dbReference type="InParanoid" id="A0A078A3J1"/>
<name>A0A078A3J1_STYLE</name>
<keyword evidence="3" id="KW-0812">Transmembrane</keyword>
<dbReference type="EMBL" id="CCKQ01005602">
    <property type="protein sequence ID" value="CDW76848.1"/>
    <property type="molecule type" value="Genomic_DNA"/>
</dbReference>
<dbReference type="OMA" id="MYSVRER"/>
<dbReference type="Gene3D" id="1.20.5.110">
    <property type="match status" value="1"/>
</dbReference>
<feature type="coiled-coil region" evidence="1">
    <location>
        <begin position="139"/>
        <end position="166"/>
    </location>
</feature>
<evidence type="ECO:0000313" key="5">
    <source>
        <dbReference type="EMBL" id="CDW76848.1"/>
    </source>
</evidence>
<keyword evidence="6" id="KW-1185">Reference proteome</keyword>
<dbReference type="SUPFAM" id="SSF58038">
    <property type="entry name" value="SNARE fusion complex"/>
    <property type="match status" value="1"/>
</dbReference>
<sequence>MKLFKSGVEKKLKQEKKKLRKGRPTCKKDEDEEKKKSLNPKYKFINIQMEKLENMYIVLSAEDGMNFGKQVDEFERDFQKLRADIRDIKDSIKKRAEALELNDQKNAQIVQLRYQIQRQLDEAFTFYKTLQSILRQKRKTYKEEELKNKQDRLERLHDNLEVLKDVYNDQNAFEQGKMGVKVMNDADIENQMVFLSRKEMNERAKKYEDQEDDEDAFRDMNEYENELMKKFDENDQEIDDMLDKVIEMVDVINIKAQNIGTSIKTQAELIKQVNNKAEKARKRLQKRASALQDVLEKYRKTNKMCIDMILVVVFLIFIGVLIGILKKKGYF</sequence>
<dbReference type="OrthoDB" id="29755at2759"/>
<organism evidence="5 6">
    <name type="scientific">Stylonychia lemnae</name>
    <name type="common">Ciliate</name>
    <dbReference type="NCBI Taxonomy" id="5949"/>
    <lineage>
        <taxon>Eukaryota</taxon>
        <taxon>Sar</taxon>
        <taxon>Alveolata</taxon>
        <taxon>Ciliophora</taxon>
        <taxon>Intramacronucleata</taxon>
        <taxon>Spirotrichea</taxon>
        <taxon>Stichotrichia</taxon>
        <taxon>Sporadotrichida</taxon>
        <taxon>Oxytrichidae</taxon>
        <taxon>Stylonychinae</taxon>
        <taxon>Stylonychia</taxon>
    </lineage>
</organism>
<gene>
    <name evidence="5" type="primary">Contig9010.g9633</name>
    <name evidence="5" type="ORF">STYLEM_5813</name>
</gene>
<evidence type="ECO:0000259" key="4">
    <source>
        <dbReference type="PROSITE" id="PS50192"/>
    </source>
</evidence>
<evidence type="ECO:0000313" key="6">
    <source>
        <dbReference type="Proteomes" id="UP000039865"/>
    </source>
</evidence>
<feature type="region of interest" description="Disordered" evidence="2">
    <location>
        <begin position="1"/>
        <end position="34"/>
    </location>
</feature>
<dbReference type="AlphaFoldDB" id="A0A078A3J1"/>
<keyword evidence="3" id="KW-0472">Membrane</keyword>
<evidence type="ECO:0000256" key="3">
    <source>
        <dbReference type="SAM" id="Phobius"/>
    </source>
</evidence>
<evidence type="ECO:0000256" key="2">
    <source>
        <dbReference type="SAM" id="MobiDB-lite"/>
    </source>
</evidence>
<evidence type="ECO:0000256" key="1">
    <source>
        <dbReference type="SAM" id="Coils"/>
    </source>
</evidence>
<feature type="coiled-coil region" evidence="1">
    <location>
        <begin position="220"/>
        <end position="301"/>
    </location>
</feature>
<keyword evidence="1" id="KW-0175">Coiled coil</keyword>
<dbReference type="Proteomes" id="UP000039865">
    <property type="component" value="Unassembled WGS sequence"/>
</dbReference>
<feature type="transmembrane region" description="Helical" evidence="3">
    <location>
        <begin position="305"/>
        <end position="325"/>
    </location>
</feature>